<dbReference type="InterPro" id="IPR050753">
    <property type="entry name" value="Peptidase_M14_domain"/>
</dbReference>
<dbReference type="GO" id="GO:0006518">
    <property type="term" value="P:peptide metabolic process"/>
    <property type="evidence" value="ECO:0007669"/>
    <property type="project" value="TreeGrafter"/>
</dbReference>
<dbReference type="GO" id="GO:0004181">
    <property type="term" value="F:metallocarboxypeptidase activity"/>
    <property type="evidence" value="ECO:0007669"/>
    <property type="project" value="TreeGrafter"/>
</dbReference>
<dbReference type="GO" id="GO:0030246">
    <property type="term" value="F:carbohydrate binding"/>
    <property type="evidence" value="ECO:0007669"/>
    <property type="project" value="InterPro"/>
</dbReference>
<reference evidence="2" key="1">
    <citation type="journal article" date="2020" name="mSystems">
        <title>Genome- and Community-Level Interaction Insights into Carbon Utilization and Element Cycling Functions of Hydrothermarchaeota in Hydrothermal Sediment.</title>
        <authorList>
            <person name="Zhou Z."/>
            <person name="Liu Y."/>
            <person name="Xu W."/>
            <person name="Pan J."/>
            <person name="Luo Z.H."/>
            <person name="Li M."/>
        </authorList>
    </citation>
    <scope>NUCLEOTIDE SEQUENCE [LARGE SCALE GENOMIC DNA]</scope>
    <source>
        <strain evidence="2">SpSt-906</strain>
    </source>
</reference>
<dbReference type="GO" id="GO:0016485">
    <property type="term" value="P:protein processing"/>
    <property type="evidence" value="ECO:0007669"/>
    <property type="project" value="TreeGrafter"/>
</dbReference>
<gene>
    <name evidence="2" type="ORF">ENX07_07600</name>
</gene>
<dbReference type="InterPro" id="IPR013784">
    <property type="entry name" value="Carb-bd-like_fold"/>
</dbReference>
<keyword evidence="2" id="KW-0378">Hydrolase</keyword>
<dbReference type="GO" id="GO:0005615">
    <property type="term" value="C:extracellular space"/>
    <property type="evidence" value="ECO:0007669"/>
    <property type="project" value="TreeGrafter"/>
</dbReference>
<keyword evidence="2" id="KW-0121">Carboxypeptidase</keyword>
<protein>
    <submittedName>
        <fullName evidence="2">Carboxypeptidase regulatory-like domain-containing protein</fullName>
    </submittedName>
</protein>
<comment type="caution">
    <text evidence="2">The sequence shown here is derived from an EMBL/GenBank/DDBJ whole genome shotgun (WGS) entry which is preliminary data.</text>
</comment>
<sequence length="321" mass="34625">MKNMGGVMKHFLALTLVLWLGFTLAGEMGGISGIVTDSVSGQPIAGATVRAMMRQGMGGMAVTNQNGEYTIQNLRPGFYRVTASAPNYLCKHYPEMVEVVAGQITPDINFALVPYTPPPPPQRGGISGVVTDSITGAPIPNAWVSACGPSCGHALTNENGEYLIGNLLPGNYRVTASASGYRPKRYPEMVEVISGQITPNINFALASYQQPPPARGSISGLVIDKNTGEPIAGTYILAMRRRMRGMGRAITGPDGTYQIENLLPGEYQVMARHPDYLPEVYPELVVVREGQNTPDINFALTPRPKEGKRKEVGRVKVKEVH</sequence>
<dbReference type="Gene3D" id="2.60.40.1120">
    <property type="entry name" value="Carboxypeptidase-like, regulatory domain"/>
    <property type="match status" value="3"/>
</dbReference>
<dbReference type="EMBL" id="DTMQ01000046">
    <property type="protein sequence ID" value="HGE99912.1"/>
    <property type="molecule type" value="Genomic_DNA"/>
</dbReference>
<proteinExistence type="predicted"/>
<feature type="region of interest" description="Disordered" evidence="1">
    <location>
        <begin position="302"/>
        <end position="321"/>
    </location>
</feature>
<name>A0A7C3YU66_UNCW3</name>
<dbReference type="PANTHER" id="PTHR11532">
    <property type="entry name" value="PROTEASE M14 CARBOXYPEPTIDASE"/>
    <property type="match status" value="1"/>
</dbReference>
<dbReference type="PANTHER" id="PTHR11532:SF73">
    <property type="entry name" value="CARBOXYPEPTIDASE D"/>
    <property type="match status" value="1"/>
</dbReference>
<keyword evidence="2" id="KW-0645">Protease</keyword>
<organism evidence="2">
    <name type="scientific">candidate division WOR-3 bacterium</name>
    <dbReference type="NCBI Taxonomy" id="2052148"/>
    <lineage>
        <taxon>Bacteria</taxon>
        <taxon>Bacteria division WOR-3</taxon>
    </lineage>
</organism>
<evidence type="ECO:0000256" key="1">
    <source>
        <dbReference type="SAM" id="MobiDB-lite"/>
    </source>
</evidence>
<accession>A0A7C3YU66</accession>
<dbReference type="AlphaFoldDB" id="A0A7C3YU66"/>
<evidence type="ECO:0000313" key="2">
    <source>
        <dbReference type="EMBL" id="HGE99912.1"/>
    </source>
</evidence>
<dbReference type="Pfam" id="PF13620">
    <property type="entry name" value="CarboxypepD_reg"/>
    <property type="match status" value="3"/>
</dbReference>
<feature type="compositionally biased region" description="Basic and acidic residues" evidence="1">
    <location>
        <begin position="303"/>
        <end position="321"/>
    </location>
</feature>
<dbReference type="SUPFAM" id="SSF49452">
    <property type="entry name" value="Starch-binding domain-like"/>
    <property type="match status" value="3"/>
</dbReference>